<comment type="caution">
    <text evidence="1">The sequence shown here is derived from an EMBL/GenBank/DDBJ whole genome shotgun (WGS) entry which is preliminary data.</text>
</comment>
<dbReference type="AlphaFoldDB" id="A0A084SYG5"/>
<dbReference type="EMBL" id="JPMI01000048">
    <property type="protein sequence ID" value="KFA93500.1"/>
    <property type="molecule type" value="Genomic_DNA"/>
</dbReference>
<protein>
    <submittedName>
        <fullName evidence="1">Uncharacterized protein</fullName>
    </submittedName>
</protein>
<gene>
    <name evidence="1" type="ORF">Q664_08535</name>
</gene>
<evidence type="ECO:0000313" key="2">
    <source>
        <dbReference type="Proteomes" id="UP000028547"/>
    </source>
</evidence>
<proteinExistence type="predicted"/>
<name>A0A084SYG5_9BACT</name>
<reference evidence="1 2" key="1">
    <citation type="submission" date="2014-07" db="EMBL/GenBank/DDBJ databases">
        <title>Draft Genome Sequence of Gephyronic Acid Producer, Cystobacter violaceus Strain Cb vi76.</title>
        <authorList>
            <person name="Stevens D.C."/>
            <person name="Young J."/>
            <person name="Carmichael R."/>
            <person name="Tan J."/>
            <person name="Taylor R.E."/>
        </authorList>
    </citation>
    <scope>NUCLEOTIDE SEQUENCE [LARGE SCALE GENOMIC DNA]</scope>
    <source>
        <strain evidence="1 2">Cb vi76</strain>
    </source>
</reference>
<evidence type="ECO:0000313" key="1">
    <source>
        <dbReference type="EMBL" id="KFA93500.1"/>
    </source>
</evidence>
<accession>A0A084SYG5</accession>
<organism evidence="1 2">
    <name type="scientific">Archangium violaceum Cb vi76</name>
    <dbReference type="NCBI Taxonomy" id="1406225"/>
    <lineage>
        <taxon>Bacteria</taxon>
        <taxon>Pseudomonadati</taxon>
        <taxon>Myxococcota</taxon>
        <taxon>Myxococcia</taxon>
        <taxon>Myxococcales</taxon>
        <taxon>Cystobacterineae</taxon>
        <taxon>Archangiaceae</taxon>
        <taxon>Archangium</taxon>
    </lineage>
</organism>
<sequence length="160" mass="18455">MREQHPTLRSTDDMLRDSIRAGVKRARVNGLRSDRQVSEFILIMFEVAPNFDQQKDIRRMLDDTRLPVEERWERLFTPAFDAAWEEADQPGFLDAGAWFETPPKDVSEVGLPSLEEWAEVVVLSRIAQQTPPGQPLRSPTLHELYEAAVEIEQRVKANKK</sequence>
<dbReference type="Proteomes" id="UP000028547">
    <property type="component" value="Unassembled WGS sequence"/>
</dbReference>
<dbReference type="RefSeq" id="WP_043391934.1">
    <property type="nucleotide sequence ID" value="NZ_JPMI01000048.1"/>
</dbReference>